<dbReference type="PROSITE" id="PS51257">
    <property type="entry name" value="PROKAR_LIPOPROTEIN"/>
    <property type="match status" value="1"/>
</dbReference>
<protein>
    <recommendedName>
        <fullName evidence="4">Lipoprotein</fullName>
    </recommendedName>
</protein>
<feature type="chain" id="PRO_5007281506" description="Lipoprotein" evidence="1">
    <location>
        <begin position="21"/>
        <end position="167"/>
    </location>
</feature>
<accession>A0A128EFW4</accession>
<gene>
    <name evidence="2" type="ORF">ERS672216_00905</name>
</gene>
<dbReference type="EMBL" id="FIZP01000003">
    <property type="protein sequence ID" value="CZE47477.1"/>
    <property type="molecule type" value="Genomic_DNA"/>
</dbReference>
<evidence type="ECO:0008006" key="4">
    <source>
        <dbReference type="Google" id="ProtNLM"/>
    </source>
</evidence>
<sequence>MYKFIVLPIIVIFFSACSGAISTPSISPNFATTKQFDKSVMVVADGVPQSKLQTPFVQPLVLENSIIDTIRRSRLFSLVTNTNPDVVIQVFVVYTDIPLFAGEFNSEVEIAWIVKKDNKIVYKRSFITTAIQSKDSFAGITRAASAISEATKKNIELALEDISRLNL</sequence>
<dbReference type="RefSeq" id="WP_075495190.1">
    <property type="nucleotide sequence ID" value="NZ_CP053844.1"/>
</dbReference>
<reference evidence="2 3" key="1">
    <citation type="submission" date="2016-02" db="EMBL/GenBank/DDBJ databases">
        <authorList>
            <consortium name="Pathogen Informatics"/>
        </authorList>
    </citation>
    <scope>NUCLEOTIDE SEQUENCE [LARGE SCALE GENOMIC DNA]</scope>
    <source>
        <strain evidence="2 3">RC20</strain>
    </source>
</reference>
<name>A0A128EFW4_9BACT</name>
<dbReference type="Proteomes" id="UP000069632">
    <property type="component" value="Unassembled WGS sequence"/>
</dbReference>
<proteinExistence type="predicted"/>
<keyword evidence="3" id="KW-1185">Reference proteome</keyword>
<dbReference type="AlphaFoldDB" id="A0A128EFW4"/>
<evidence type="ECO:0000256" key="1">
    <source>
        <dbReference type="SAM" id="SignalP"/>
    </source>
</evidence>
<dbReference type="SUPFAM" id="SSF159594">
    <property type="entry name" value="XCC0632-like"/>
    <property type="match status" value="1"/>
</dbReference>
<evidence type="ECO:0000313" key="3">
    <source>
        <dbReference type="Proteomes" id="UP000069632"/>
    </source>
</evidence>
<organism evidence="2 3">
    <name type="scientific">Campylobacter geochelonis</name>
    <dbReference type="NCBI Taxonomy" id="1780362"/>
    <lineage>
        <taxon>Bacteria</taxon>
        <taxon>Pseudomonadati</taxon>
        <taxon>Campylobacterota</taxon>
        <taxon>Epsilonproteobacteria</taxon>
        <taxon>Campylobacterales</taxon>
        <taxon>Campylobacteraceae</taxon>
        <taxon>Campylobacter</taxon>
    </lineage>
</organism>
<evidence type="ECO:0000313" key="2">
    <source>
        <dbReference type="EMBL" id="CZE47477.1"/>
    </source>
</evidence>
<feature type="signal peptide" evidence="1">
    <location>
        <begin position="1"/>
        <end position="20"/>
    </location>
</feature>
<keyword evidence="1" id="KW-0732">Signal</keyword>